<gene>
    <name evidence="3" type="ORF">CU098_010660</name>
</gene>
<dbReference type="AlphaFoldDB" id="A0A367KW78"/>
<keyword evidence="4" id="KW-1185">Reference proteome</keyword>
<reference evidence="3 4" key="1">
    <citation type="journal article" date="2018" name="G3 (Bethesda)">
        <title>Phylogenetic and Phylogenomic Definition of Rhizopus Species.</title>
        <authorList>
            <person name="Gryganskyi A.P."/>
            <person name="Golan J."/>
            <person name="Dolatabadi S."/>
            <person name="Mondo S."/>
            <person name="Robb S."/>
            <person name="Idnurm A."/>
            <person name="Muszewska A."/>
            <person name="Steczkiewicz K."/>
            <person name="Masonjones S."/>
            <person name="Liao H.L."/>
            <person name="Gajdeczka M.T."/>
            <person name="Anike F."/>
            <person name="Vuek A."/>
            <person name="Anishchenko I.M."/>
            <person name="Voigt K."/>
            <person name="de Hoog G.S."/>
            <person name="Smith M.E."/>
            <person name="Heitman J."/>
            <person name="Vilgalys R."/>
            <person name="Stajich J.E."/>
        </authorList>
    </citation>
    <scope>NUCLEOTIDE SEQUENCE [LARGE SCALE GENOMIC DNA]</scope>
    <source>
        <strain evidence="3 4">LSU 92-RS-03</strain>
    </source>
</reference>
<dbReference type="PANTHER" id="PTHR13500">
    <property type="entry name" value="NUCLEOLAR PRERIBOSOMAL-ASSOCIATED PROTEIN 1"/>
    <property type="match status" value="1"/>
</dbReference>
<accession>A0A367KW78</accession>
<feature type="domain" description="URB1 N-terminal" evidence="1">
    <location>
        <begin position="71"/>
        <end position="306"/>
    </location>
</feature>
<dbReference type="OrthoDB" id="72892at2759"/>
<dbReference type="InterPro" id="IPR059018">
    <property type="entry name" value="HEAT_URB1"/>
</dbReference>
<name>A0A367KW78_RHIST</name>
<dbReference type="InterPro" id="IPR039844">
    <property type="entry name" value="URB1"/>
</dbReference>
<dbReference type="PANTHER" id="PTHR13500:SF0">
    <property type="entry name" value="NUCLEOLAR PRE-RIBOSOMAL-ASSOCIATED PROTEIN 1"/>
    <property type="match status" value="1"/>
</dbReference>
<evidence type="ECO:0000313" key="3">
    <source>
        <dbReference type="EMBL" id="RCI06414.1"/>
    </source>
</evidence>
<dbReference type="Proteomes" id="UP000253551">
    <property type="component" value="Unassembled WGS sequence"/>
</dbReference>
<feature type="domain" description="URB1 N-terminal" evidence="1">
    <location>
        <begin position="308"/>
        <end position="351"/>
    </location>
</feature>
<organism evidence="3 4">
    <name type="scientific">Rhizopus stolonifer</name>
    <name type="common">Rhizopus nigricans</name>
    <dbReference type="NCBI Taxonomy" id="4846"/>
    <lineage>
        <taxon>Eukaryota</taxon>
        <taxon>Fungi</taxon>
        <taxon>Fungi incertae sedis</taxon>
        <taxon>Mucoromycota</taxon>
        <taxon>Mucoromycotina</taxon>
        <taxon>Mucoromycetes</taxon>
        <taxon>Mucorales</taxon>
        <taxon>Mucorineae</taxon>
        <taxon>Rhizopodaceae</taxon>
        <taxon>Rhizopus</taxon>
    </lineage>
</organism>
<evidence type="ECO:0000313" key="4">
    <source>
        <dbReference type="Proteomes" id="UP000253551"/>
    </source>
</evidence>
<dbReference type="Pfam" id="PF11707">
    <property type="entry name" value="Npa1"/>
    <property type="match status" value="2"/>
</dbReference>
<dbReference type="SUPFAM" id="SSF48371">
    <property type="entry name" value="ARM repeat"/>
    <property type="match status" value="1"/>
</dbReference>
<dbReference type="GO" id="GO:0000463">
    <property type="term" value="P:maturation of LSU-rRNA from tricistronic rRNA transcript (SSU-rRNA, 5.8S rRNA, LSU-rRNA)"/>
    <property type="evidence" value="ECO:0007669"/>
    <property type="project" value="TreeGrafter"/>
</dbReference>
<sequence length="883" mass="101079">MNSNTTQLEEYYKTPKEVAEALKVKDLQALIRGLSRLRSQLAIAVKVRVDPTEKYTRPLVEYCQACADSHDLNSLWDYQASSNIQDLECMLPDIIGLFIKLSTTPVIRSYGVQLIQVILQRQMKYIYRGISSMRIPHCQSTFRLLTSIVSFNESTARDFFTTFNFQAEGFLRASRYRQNKKAKKPQSYIYDLRTNYVHFVLAFFRHADAEIKRQVLGIKGLVSGVFIGMDEDAYPLIEEILSVVYEKLILDTNVPRSTKTFFFSSYILEKLAKIYARYEEEETGLEETGIPADLVHHFLISICSVPDPSDDMRQQELILKILDACPELVQEYWSNATLMFEPRISSKWLANITVLQKIIQLAVPPLFYGSSRMYPAEPPAVDTILDNVLPNAFNRSLSSKGLQHASALVRYTTMLVLSAAFQKYGKVAHAMKQVIMALESSELENSTEQKPSGNWKKCLESVREGLRRRIPEIQTLVALYKQTTNKTIPDGLEQDEFEAQNQLSQDTAFRLIRYYQEFVPEALMESNVDPGNFIPSNILSVKPGTLIHLLKLFLSMPDFDWTSRSSGSSTSHITTLLTLYLQTPYKHIRELTAKLLNQTLSESFMFRHDSEEVQLWLNALPQNHNSFDLTMSSTQQAVLQFLDNCISRFSKAQYKYTDQLVDLVNKVNSEHLSSENALIRAFVSSNISTASDYKHPFSPLLLTLCENINFIKTDRQPAIFYITRLISLVLTKQNVPYYIEAICSKLDQQLDSQSVISPRQVQQWTKYEMILSAKLCLGQTVDGTLSEQVRNNTIEQQLLTLINQQEVSSVADCKKEFVDLLEQLPVCVLDQHLERVATFCSEQLHWTSYEPLIDYLCIRHPLAGSIFFYTDIVDMKSFASMDS</sequence>
<dbReference type="STRING" id="4846.A0A367KW78"/>
<feature type="domain" description="URB1 central HEAT repeat" evidence="2">
    <location>
        <begin position="568"/>
        <end position="754"/>
    </location>
</feature>
<dbReference type="Pfam" id="PF26140">
    <property type="entry name" value="HEAT_URB1"/>
    <property type="match status" value="1"/>
</dbReference>
<comment type="caution">
    <text evidence="3">The sequence shown here is derived from an EMBL/GenBank/DDBJ whole genome shotgun (WGS) entry which is preliminary data.</text>
</comment>
<dbReference type="EMBL" id="PJQM01000158">
    <property type="protein sequence ID" value="RCI06414.1"/>
    <property type="molecule type" value="Genomic_DNA"/>
</dbReference>
<protein>
    <submittedName>
        <fullName evidence="3">Uncharacterized protein</fullName>
    </submittedName>
</protein>
<dbReference type="InterPro" id="IPR016024">
    <property type="entry name" value="ARM-type_fold"/>
</dbReference>
<dbReference type="GO" id="GO:0005730">
    <property type="term" value="C:nucleolus"/>
    <property type="evidence" value="ECO:0007669"/>
    <property type="project" value="TreeGrafter"/>
</dbReference>
<proteinExistence type="predicted"/>
<evidence type="ECO:0000259" key="1">
    <source>
        <dbReference type="Pfam" id="PF11707"/>
    </source>
</evidence>
<dbReference type="GO" id="GO:0000466">
    <property type="term" value="P:maturation of 5.8S rRNA from tricistronic rRNA transcript (SSU-rRNA, 5.8S rRNA, LSU-rRNA)"/>
    <property type="evidence" value="ECO:0007669"/>
    <property type="project" value="TreeGrafter"/>
</dbReference>
<evidence type="ECO:0000259" key="2">
    <source>
        <dbReference type="Pfam" id="PF26140"/>
    </source>
</evidence>
<dbReference type="InterPro" id="IPR021714">
    <property type="entry name" value="URB1_N"/>
</dbReference>